<dbReference type="Gene3D" id="3.40.50.1820">
    <property type="entry name" value="alpha/beta hydrolase"/>
    <property type="match status" value="1"/>
</dbReference>
<accession>A0A058Z937</accession>
<dbReference type="RefSeq" id="XP_009495618.1">
    <property type="nucleotide sequence ID" value="XM_009497343.1"/>
</dbReference>
<dbReference type="OrthoDB" id="273452at2759"/>
<dbReference type="PANTHER" id="PTHR12482:SF62">
    <property type="entry name" value="LIPASE ROG1-RELATED"/>
    <property type="match status" value="1"/>
</dbReference>
<feature type="region of interest" description="Disordered" evidence="1">
    <location>
        <begin position="298"/>
        <end position="331"/>
    </location>
</feature>
<evidence type="ECO:0000313" key="4">
    <source>
        <dbReference type="EMBL" id="KCV70012.1"/>
    </source>
</evidence>
<gene>
    <name evidence="4" type="ORF">H696_03479</name>
</gene>
<organism evidence="4">
    <name type="scientific">Fonticula alba</name>
    <name type="common">Slime mold</name>
    <dbReference type="NCBI Taxonomy" id="691883"/>
    <lineage>
        <taxon>Eukaryota</taxon>
        <taxon>Rotosphaerida</taxon>
        <taxon>Fonticulaceae</taxon>
        <taxon>Fonticula</taxon>
    </lineage>
</organism>
<dbReference type="EMBL" id="KB932205">
    <property type="protein sequence ID" value="KCV70012.1"/>
    <property type="molecule type" value="Genomic_DNA"/>
</dbReference>
<dbReference type="PANTHER" id="PTHR12482">
    <property type="entry name" value="LIPASE ROG1-RELATED-RELATED"/>
    <property type="match status" value="1"/>
</dbReference>
<feature type="compositionally biased region" description="Basic and acidic residues" evidence="1">
    <location>
        <begin position="668"/>
        <end position="691"/>
    </location>
</feature>
<dbReference type="SUPFAM" id="SSF53474">
    <property type="entry name" value="alpha/beta-Hydrolases"/>
    <property type="match status" value="1"/>
</dbReference>
<keyword evidence="2" id="KW-0472">Membrane</keyword>
<feature type="compositionally biased region" description="Low complexity" evidence="1">
    <location>
        <begin position="416"/>
        <end position="428"/>
    </location>
</feature>
<keyword evidence="2" id="KW-0812">Transmembrane</keyword>
<dbReference type="AlphaFoldDB" id="A0A058Z937"/>
<keyword evidence="2" id="KW-1133">Transmembrane helix</keyword>
<evidence type="ECO:0000256" key="1">
    <source>
        <dbReference type="SAM" id="MobiDB-lite"/>
    </source>
</evidence>
<name>A0A058Z937_FONAL</name>
<dbReference type="Proteomes" id="UP000030693">
    <property type="component" value="Unassembled WGS sequence"/>
</dbReference>
<dbReference type="InterPro" id="IPR029058">
    <property type="entry name" value="AB_hydrolase_fold"/>
</dbReference>
<dbReference type="GeneID" id="20528204"/>
<feature type="transmembrane region" description="Helical" evidence="2">
    <location>
        <begin position="348"/>
        <end position="373"/>
    </location>
</feature>
<feature type="compositionally biased region" description="Polar residues" evidence="1">
    <location>
        <begin position="1"/>
        <end position="11"/>
    </location>
</feature>
<reference evidence="4" key="1">
    <citation type="submission" date="2013-04" db="EMBL/GenBank/DDBJ databases">
        <title>The Genome Sequence of Fonticula alba ATCC 38817.</title>
        <authorList>
            <consortium name="The Broad Institute Genomics Platform"/>
            <person name="Russ C."/>
            <person name="Cuomo C."/>
            <person name="Burger G."/>
            <person name="Gray M.W."/>
            <person name="Holland P.W.H."/>
            <person name="King N."/>
            <person name="Lang F.B.F."/>
            <person name="Roger A.J."/>
            <person name="Ruiz-Trillo I."/>
            <person name="Brown M."/>
            <person name="Walker B."/>
            <person name="Young S."/>
            <person name="Zeng Q."/>
            <person name="Gargeya S."/>
            <person name="Fitzgerald M."/>
            <person name="Haas B."/>
            <person name="Abouelleil A."/>
            <person name="Allen A.W."/>
            <person name="Alvarado L."/>
            <person name="Arachchi H.M."/>
            <person name="Berlin A.M."/>
            <person name="Chapman S.B."/>
            <person name="Gainer-Dewar J."/>
            <person name="Goldberg J."/>
            <person name="Griggs A."/>
            <person name="Gujja S."/>
            <person name="Hansen M."/>
            <person name="Howarth C."/>
            <person name="Imamovic A."/>
            <person name="Ireland A."/>
            <person name="Larimer J."/>
            <person name="McCowan C."/>
            <person name="Murphy C."/>
            <person name="Pearson M."/>
            <person name="Poon T.W."/>
            <person name="Priest M."/>
            <person name="Roberts A."/>
            <person name="Saif S."/>
            <person name="Shea T."/>
            <person name="Sisk P."/>
            <person name="Sykes S."/>
            <person name="Wortman J."/>
            <person name="Nusbaum C."/>
            <person name="Birren B."/>
        </authorList>
    </citation>
    <scope>NUCLEOTIDE SEQUENCE [LARGE SCALE GENOMIC DNA]</scope>
    <source>
        <strain evidence="4">ATCC 38817</strain>
    </source>
</reference>
<sequence length="727" mass="78677">MTQPIFTTQTADEAFRESSAPPSPSHVPPEDGSSGSNKHLFVLSHGFCGIPSNMTYLYTRLMKYGRSNVVVLNATSNTGFLTMDGIDICGERLVEEILDCIQTHRDTGISINRISFVGYSMGGLITRYAIGSLLARGFFQTVAPINFVTFATPHLGVGRLPSLASSGVWFRRLRNSMSDVVGGRAAKQMFLLDGTTEDDPLLFRMTLPGSSFMEALRLFQRRALYANGRGDRLVSYSSAAIHIPNCNHETPNPYRQDQSYFGQGSLESFPHVVRVYDSNSPLNVAPCRGSAAGAAIADADADADARHPAPSSRRPPPAAGNPTDEDHPASEITFLDYSPPRSSSVAAIAVPVSIFLLMSPVFLPTFLGMLVFFSAMSHARLTFQLEAPPSDWPPTVLPASSAEALADCESRESVASTPSTPLSPSTGPEESQPHRKSSTQGHMPAERPACIVTHIRVPLALSDGRLNGLLCESCIREHGAAFARVVEYQHQRQRQLSGGADEGPQPQRLAGGMVNIRPFMALSLNDCLWTKHDVLIPAPLNTHGPIINRAYLEGDDLFFDDMESEHFVMAAGPGASDAELDMPLLVADSAATAESEHLDTVDPAGPAAKGTHHPPGRQVQSEADLRRPRRGSASREADLGGTQSGALASSEEGDSRSSSSSSSWWRVRRSDTGSTDARRSQSQQLERRPADDSSSTPYPSWLYRVRRRVAAYSARDIVSHGVQQMSF</sequence>
<dbReference type="InterPro" id="IPR044294">
    <property type="entry name" value="Lipase-like"/>
</dbReference>
<dbReference type="eggNOG" id="KOG4372">
    <property type="taxonomic scope" value="Eukaryota"/>
</dbReference>
<protein>
    <recommendedName>
        <fullName evidence="3">DUF676 domain-containing protein</fullName>
    </recommendedName>
</protein>
<evidence type="ECO:0000313" key="5">
    <source>
        <dbReference type="Proteomes" id="UP000030693"/>
    </source>
</evidence>
<keyword evidence="5" id="KW-1185">Reference proteome</keyword>
<feature type="region of interest" description="Disordered" evidence="1">
    <location>
        <begin position="593"/>
        <end position="699"/>
    </location>
</feature>
<evidence type="ECO:0000259" key="3">
    <source>
        <dbReference type="Pfam" id="PF05057"/>
    </source>
</evidence>
<feature type="domain" description="DUF676" evidence="3">
    <location>
        <begin position="36"/>
        <end position="238"/>
    </location>
</feature>
<feature type="compositionally biased region" description="Low complexity" evidence="1">
    <location>
        <begin position="656"/>
        <end position="665"/>
    </location>
</feature>
<feature type="region of interest" description="Disordered" evidence="1">
    <location>
        <begin position="394"/>
        <end position="444"/>
    </location>
</feature>
<dbReference type="Pfam" id="PF05057">
    <property type="entry name" value="DUF676"/>
    <property type="match status" value="1"/>
</dbReference>
<evidence type="ECO:0000256" key="2">
    <source>
        <dbReference type="SAM" id="Phobius"/>
    </source>
</evidence>
<feature type="region of interest" description="Disordered" evidence="1">
    <location>
        <begin position="1"/>
        <end position="35"/>
    </location>
</feature>
<dbReference type="InterPro" id="IPR007751">
    <property type="entry name" value="DUF676_lipase-like"/>
</dbReference>
<proteinExistence type="predicted"/>